<protein>
    <submittedName>
        <fullName evidence="1">Uncharacterized protein</fullName>
    </submittedName>
</protein>
<dbReference type="Proteomes" id="UP000018852">
    <property type="component" value="Unassembled WGS sequence"/>
</dbReference>
<feature type="non-terminal residue" evidence="1">
    <location>
        <position position="1"/>
    </location>
</feature>
<comment type="caution">
    <text evidence="1">The sequence shown here is derived from an EMBL/GenBank/DDBJ whole genome shotgun (WGS) entry which is preliminary data.</text>
</comment>
<dbReference type="PATRIC" id="fig|1403939.3.peg.1805"/>
<reference evidence="1 2" key="1">
    <citation type="submission" date="2013-12" db="EMBL/GenBank/DDBJ databases">
        <title>A Varibaculum cambriense genome reconstructed from a premature infant gut community with otherwise low bacterial novelty that shifts toward anaerobic metabolism during the third week of life.</title>
        <authorList>
            <person name="Brown C.T."/>
            <person name="Sharon I."/>
            <person name="Thomas B.C."/>
            <person name="Castelle C.J."/>
            <person name="Morowitz M.J."/>
            <person name="Banfield J.F."/>
        </authorList>
    </citation>
    <scope>NUCLEOTIDE SEQUENCE [LARGE SCALE GENOMIC DNA]</scope>
    <source>
        <strain evidence="2">DORA_12</strain>
    </source>
</reference>
<accession>W1V7A2</accession>
<organism evidence="1 2">
    <name type="scientific">Actinomyces urogenitalis DORA_12</name>
    <dbReference type="NCBI Taxonomy" id="1403939"/>
    <lineage>
        <taxon>Bacteria</taxon>
        <taxon>Bacillati</taxon>
        <taxon>Actinomycetota</taxon>
        <taxon>Actinomycetes</taxon>
        <taxon>Actinomycetales</taxon>
        <taxon>Actinomycetaceae</taxon>
        <taxon>Actinomyces</taxon>
    </lineage>
</organism>
<proteinExistence type="predicted"/>
<name>W1V7A2_9ACTO</name>
<sequence length="154" mass="16790">AGGAAAAEPEVKAAGAAEPWCWDGLTGWDQVTRARWDAEERCFSFHVLYERRARLLRVPAALRQGRPGGGWESVDVDESAFGRVVRQQVERAIVHYVSQALPDGLRVTASIRRRGDGSLYAVLDPALESLDTGQREAAQALLRQVRDGVGLPTP</sequence>
<evidence type="ECO:0000313" key="1">
    <source>
        <dbReference type="EMBL" id="ETJ01857.1"/>
    </source>
</evidence>
<dbReference type="EMBL" id="AZLV01001043">
    <property type="protein sequence ID" value="ETJ01857.1"/>
    <property type="molecule type" value="Genomic_DNA"/>
</dbReference>
<evidence type="ECO:0000313" key="2">
    <source>
        <dbReference type="Proteomes" id="UP000018852"/>
    </source>
</evidence>
<gene>
    <name evidence="1" type="ORF">Q605_AUC01043G0003</name>
</gene>
<dbReference type="AlphaFoldDB" id="W1V7A2"/>